<dbReference type="KEGG" id="cre:CHLRE_15g634827v5"/>
<name>A0A2K3CWC3_CHLRE</name>
<accession>A0A2K3CWC3</accession>
<dbReference type="EMBL" id="CM008976">
    <property type="protein sequence ID" value="PNW72580.1"/>
    <property type="molecule type" value="Genomic_DNA"/>
</dbReference>
<keyword evidence="3" id="KW-1185">Reference proteome</keyword>
<organism evidence="2 3">
    <name type="scientific">Chlamydomonas reinhardtii</name>
    <name type="common">Chlamydomonas smithii</name>
    <dbReference type="NCBI Taxonomy" id="3055"/>
    <lineage>
        <taxon>Eukaryota</taxon>
        <taxon>Viridiplantae</taxon>
        <taxon>Chlorophyta</taxon>
        <taxon>core chlorophytes</taxon>
        <taxon>Chlorophyceae</taxon>
        <taxon>CS clade</taxon>
        <taxon>Chlamydomonadales</taxon>
        <taxon>Chlamydomonadaceae</taxon>
        <taxon>Chlamydomonas</taxon>
    </lineage>
</organism>
<dbReference type="GeneID" id="66056377"/>
<dbReference type="Proteomes" id="UP000006906">
    <property type="component" value="Chromosome 15"/>
</dbReference>
<evidence type="ECO:0000313" key="2">
    <source>
        <dbReference type="EMBL" id="PNW72580.1"/>
    </source>
</evidence>
<feature type="region of interest" description="Disordered" evidence="1">
    <location>
        <begin position="51"/>
        <end position="71"/>
    </location>
</feature>
<dbReference type="AlphaFoldDB" id="A0A2K3CWC3"/>
<evidence type="ECO:0000313" key="3">
    <source>
        <dbReference type="Proteomes" id="UP000006906"/>
    </source>
</evidence>
<evidence type="ECO:0000256" key="1">
    <source>
        <dbReference type="SAM" id="MobiDB-lite"/>
    </source>
</evidence>
<sequence>MPLSSRAGGGGGEVCLRRDAGAESRVVICVIGYVGCWRPFVGWHTFHARDADDTNTHAKPARSCRGSSGSL</sequence>
<reference evidence="2 3" key="1">
    <citation type="journal article" date="2007" name="Science">
        <title>The Chlamydomonas genome reveals the evolution of key animal and plant functions.</title>
        <authorList>
            <person name="Merchant S.S."/>
            <person name="Prochnik S.E."/>
            <person name="Vallon O."/>
            <person name="Harris E.H."/>
            <person name="Karpowicz S.J."/>
            <person name="Witman G.B."/>
            <person name="Terry A."/>
            <person name="Salamov A."/>
            <person name="Fritz-Laylin L.K."/>
            <person name="Marechal-Drouard L."/>
            <person name="Marshall W.F."/>
            <person name="Qu L.H."/>
            <person name="Nelson D.R."/>
            <person name="Sanderfoot A.A."/>
            <person name="Spalding M.H."/>
            <person name="Kapitonov V.V."/>
            <person name="Ren Q."/>
            <person name="Ferris P."/>
            <person name="Lindquist E."/>
            <person name="Shapiro H."/>
            <person name="Lucas S.M."/>
            <person name="Grimwood J."/>
            <person name="Schmutz J."/>
            <person name="Cardol P."/>
            <person name="Cerutti H."/>
            <person name="Chanfreau G."/>
            <person name="Chen C.L."/>
            <person name="Cognat V."/>
            <person name="Croft M.T."/>
            <person name="Dent R."/>
            <person name="Dutcher S."/>
            <person name="Fernandez E."/>
            <person name="Fukuzawa H."/>
            <person name="Gonzalez-Ballester D."/>
            <person name="Gonzalez-Halphen D."/>
            <person name="Hallmann A."/>
            <person name="Hanikenne M."/>
            <person name="Hippler M."/>
            <person name="Inwood W."/>
            <person name="Jabbari K."/>
            <person name="Kalanon M."/>
            <person name="Kuras R."/>
            <person name="Lefebvre P.A."/>
            <person name="Lemaire S.D."/>
            <person name="Lobanov A.V."/>
            <person name="Lohr M."/>
            <person name="Manuell A."/>
            <person name="Meier I."/>
            <person name="Mets L."/>
            <person name="Mittag M."/>
            <person name="Mittelmeier T."/>
            <person name="Moroney J.V."/>
            <person name="Moseley J."/>
            <person name="Napoli C."/>
            <person name="Nedelcu A.M."/>
            <person name="Niyogi K."/>
            <person name="Novoselov S.V."/>
            <person name="Paulsen I.T."/>
            <person name="Pazour G."/>
            <person name="Purton S."/>
            <person name="Ral J.P."/>
            <person name="Riano-Pachon D.M."/>
            <person name="Riekhof W."/>
            <person name="Rymarquis L."/>
            <person name="Schroda M."/>
            <person name="Stern D."/>
            <person name="Umen J."/>
            <person name="Willows R."/>
            <person name="Wilson N."/>
            <person name="Zimmer S.L."/>
            <person name="Allmer J."/>
            <person name="Balk J."/>
            <person name="Bisova K."/>
            <person name="Chen C.J."/>
            <person name="Elias M."/>
            <person name="Gendler K."/>
            <person name="Hauser C."/>
            <person name="Lamb M.R."/>
            <person name="Ledford H."/>
            <person name="Long J.C."/>
            <person name="Minagawa J."/>
            <person name="Page M.D."/>
            <person name="Pan J."/>
            <person name="Pootakham W."/>
            <person name="Roje S."/>
            <person name="Rose A."/>
            <person name="Stahlberg E."/>
            <person name="Terauchi A.M."/>
            <person name="Yang P."/>
            <person name="Ball S."/>
            <person name="Bowler C."/>
            <person name="Dieckmann C.L."/>
            <person name="Gladyshev V.N."/>
            <person name="Green P."/>
            <person name="Jorgensen R."/>
            <person name="Mayfield S."/>
            <person name="Mueller-Roeber B."/>
            <person name="Rajamani S."/>
            <person name="Sayre R.T."/>
            <person name="Brokstein P."/>
            <person name="Dubchak I."/>
            <person name="Goodstein D."/>
            <person name="Hornick L."/>
            <person name="Huang Y.W."/>
            <person name="Jhaveri J."/>
            <person name="Luo Y."/>
            <person name="Martinez D."/>
            <person name="Ngau W.C."/>
            <person name="Otillar B."/>
            <person name="Poliakov A."/>
            <person name="Porter A."/>
            <person name="Szajkowski L."/>
            <person name="Werner G."/>
            <person name="Zhou K."/>
            <person name="Grigoriev I.V."/>
            <person name="Rokhsar D.S."/>
            <person name="Grossman A.R."/>
        </authorList>
    </citation>
    <scope>NUCLEOTIDE SEQUENCE [LARGE SCALE GENOMIC DNA]</scope>
    <source>
        <strain evidence="3">CC-503</strain>
    </source>
</reference>
<dbReference type="Gramene" id="PNW72580">
    <property type="protein sequence ID" value="PNW72580"/>
    <property type="gene ID" value="CHLRE_15g634827v5"/>
</dbReference>
<protein>
    <submittedName>
        <fullName evidence="2">Uncharacterized protein</fullName>
    </submittedName>
</protein>
<gene>
    <name evidence="2" type="ORF">CHLRE_15g634827v5</name>
</gene>
<dbReference type="InParanoid" id="A0A2K3CWC3"/>
<dbReference type="RefSeq" id="XP_042916353.1">
    <property type="nucleotide sequence ID" value="XM_043070495.1"/>
</dbReference>
<proteinExistence type="predicted"/>